<dbReference type="PANTHER" id="PTHR11086:SF18">
    <property type="entry name" value="DEOXYCYTIDYLATE DEAMINASE"/>
    <property type="match status" value="1"/>
</dbReference>
<dbReference type="InterPro" id="IPR016193">
    <property type="entry name" value="Cytidine_deaminase-like"/>
</dbReference>
<evidence type="ECO:0000313" key="4">
    <source>
        <dbReference type="EMBL" id="SHK27006.1"/>
    </source>
</evidence>
<keyword evidence="5" id="KW-1185">Reference proteome</keyword>
<sequence>MDKKNKPGLALEKVFDERRKFIVVGLTGRTGSGCTTVAKLLSADFDSFCPPRPVSVNFESDEDRKYKVLYEYLEKNWGNFHHVQLRDLITTFILERELKTFLSVVSNISGIDAGEVEAILGEKFKESYNALYHERTRAKLVVESSETGLDEDFMYGFYFNDVPKFTEEVRNAVDSIASGTYTRLYQMFANNIRRSGNAYSEVFNPENIYKLAQRANKLIKLLRRRSISSSERVLVCLDAVRNSFEASFFRERYSAFYLMAISAHDSERKSRLRRDFNLTDIKLDAIDSRENPSKLKGEEYFFSQNIARCIQLADIHIFNESDDGKSFRELKRQLVKYISLMMHPGLVTPTRSERCMQLAFDAKLNSGCISRQVGAAVTDANYSIKAIGWNDVSQGQTPCNLRNVGDLLNGEDVNAYSKYEKENDNFRSLIGRVYGDKVISSSKKGIPCSFCFKDIQNSMDGEKNQVHTRALHAEENAFIQISKYGGQPLEGGVLFTTASPCELCSKKAYQIGITKIFYIDPYPGIAKDQVLRIGTNQPQLCLFTGAVGRAYQQLFDPIMPYKEEFNISEELKVPNVKSELRARIKELEYKNGKLEDELRSITDRANL</sequence>
<name>A0A1M6R3K8_9GAMM</name>
<organism evidence="4 5">
    <name type="scientific">Marinobacter antarcticus</name>
    <dbReference type="NCBI Taxonomy" id="564117"/>
    <lineage>
        <taxon>Bacteria</taxon>
        <taxon>Pseudomonadati</taxon>
        <taxon>Pseudomonadota</taxon>
        <taxon>Gammaproteobacteria</taxon>
        <taxon>Pseudomonadales</taxon>
        <taxon>Marinobacteraceae</taxon>
        <taxon>Marinobacter</taxon>
    </lineage>
</organism>
<dbReference type="GO" id="GO:0004132">
    <property type="term" value="F:dCMP deaminase activity"/>
    <property type="evidence" value="ECO:0007669"/>
    <property type="project" value="TreeGrafter"/>
</dbReference>
<keyword evidence="1" id="KW-0378">Hydrolase</keyword>
<proteinExistence type="predicted"/>
<dbReference type="SUPFAM" id="SSF53927">
    <property type="entry name" value="Cytidine deaminase-like"/>
    <property type="match status" value="1"/>
</dbReference>
<dbReference type="Pfam" id="PF00383">
    <property type="entry name" value="dCMP_cyt_deam_1"/>
    <property type="match status" value="1"/>
</dbReference>
<dbReference type="InterPro" id="IPR027417">
    <property type="entry name" value="P-loop_NTPase"/>
</dbReference>
<dbReference type="STRING" id="564117.SAMN05216369_1289"/>
<gene>
    <name evidence="4" type="ORF">SAMN05216369_1289</name>
</gene>
<dbReference type="PROSITE" id="PS51747">
    <property type="entry name" value="CYT_DCMP_DEAMINASES_2"/>
    <property type="match status" value="1"/>
</dbReference>
<feature type="coiled-coil region" evidence="2">
    <location>
        <begin position="577"/>
        <end position="604"/>
    </location>
</feature>
<dbReference type="OrthoDB" id="9788517at2"/>
<evidence type="ECO:0000256" key="2">
    <source>
        <dbReference type="SAM" id="Coils"/>
    </source>
</evidence>
<feature type="domain" description="CMP/dCMP-type deaminase" evidence="3">
    <location>
        <begin position="350"/>
        <end position="536"/>
    </location>
</feature>
<dbReference type="Gene3D" id="3.40.50.300">
    <property type="entry name" value="P-loop containing nucleotide triphosphate hydrolases"/>
    <property type="match status" value="1"/>
</dbReference>
<reference evidence="5" key="1">
    <citation type="submission" date="2016-11" db="EMBL/GenBank/DDBJ databases">
        <authorList>
            <person name="Varghese N."/>
            <person name="Submissions S."/>
        </authorList>
    </citation>
    <scope>NUCLEOTIDE SEQUENCE [LARGE SCALE GENOMIC DNA]</scope>
    <source>
        <strain evidence="5">CGMCC 1.10835</strain>
    </source>
</reference>
<dbReference type="InterPro" id="IPR002125">
    <property type="entry name" value="CMP_dCMP_dom"/>
</dbReference>
<dbReference type="AlphaFoldDB" id="A0A1M6R3K8"/>
<dbReference type="EMBL" id="FRAQ01000001">
    <property type="protein sequence ID" value="SHK27006.1"/>
    <property type="molecule type" value="Genomic_DNA"/>
</dbReference>
<accession>A0A1M6R3K8</accession>
<dbReference type="RefSeq" id="WP_072796354.1">
    <property type="nucleotide sequence ID" value="NZ_FRAQ01000001.1"/>
</dbReference>
<dbReference type="Gene3D" id="3.40.140.10">
    <property type="entry name" value="Cytidine Deaminase, domain 2"/>
    <property type="match status" value="1"/>
</dbReference>
<evidence type="ECO:0000313" key="5">
    <source>
        <dbReference type="Proteomes" id="UP000184497"/>
    </source>
</evidence>
<protein>
    <submittedName>
        <fullName evidence="4">Deoxycytidylate deaminase</fullName>
    </submittedName>
</protein>
<evidence type="ECO:0000256" key="1">
    <source>
        <dbReference type="ARBA" id="ARBA00022801"/>
    </source>
</evidence>
<dbReference type="GO" id="GO:0005737">
    <property type="term" value="C:cytoplasm"/>
    <property type="evidence" value="ECO:0007669"/>
    <property type="project" value="TreeGrafter"/>
</dbReference>
<dbReference type="InterPro" id="IPR015517">
    <property type="entry name" value="dCMP_deaminase-rel"/>
</dbReference>
<dbReference type="PANTHER" id="PTHR11086">
    <property type="entry name" value="DEOXYCYTIDYLATE DEAMINASE-RELATED"/>
    <property type="match status" value="1"/>
</dbReference>
<dbReference type="Proteomes" id="UP000184497">
    <property type="component" value="Unassembled WGS sequence"/>
</dbReference>
<keyword evidence="2" id="KW-0175">Coiled coil</keyword>
<evidence type="ECO:0000259" key="3">
    <source>
        <dbReference type="PROSITE" id="PS51747"/>
    </source>
</evidence>